<dbReference type="Pfam" id="PF17227">
    <property type="entry name" value="DUF5302"/>
    <property type="match status" value="1"/>
</dbReference>
<evidence type="ECO:0008006" key="4">
    <source>
        <dbReference type="Google" id="ProtNLM"/>
    </source>
</evidence>
<feature type="compositionally biased region" description="Basic and acidic residues" evidence="1">
    <location>
        <begin position="22"/>
        <end position="33"/>
    </location>
</feature>
<feature type="compositionally biased region" description="Gly residues" evidence="1">
    <location>
        <begin position="43"/>
        <end position="53"/>
    </location>
</feature>
<dbReference type="RefSeq" id="WP_093256842.1">
    <property type="nucleotide sequence ID" value="NZ_FNKK01000002.1"/>
</dbReference>
<dbReference type="Proteomes" id="UP000217103">
    <property type="component" value="Unassembled WGS sequence"/>
</dbReference>
<evidence type="ECO:0000256" key="1">
    <source>
        <dbReference type="SAM" id="MobiDB-lite"/>
    </source>
</evidence>
<sequence length="72" mass="7858">MSATGSESETPEDLDAEVDPGEEFKRRFREALERKRRAHSAEGSGGVGRGGSKIHGTHGPAAYRRSFRRKSG</sequence>
<feature type="region of interest" description="Disordered" evidence="1">
    <location>
        <begin position="1"/>
        <end position="72"/>
    </location>
</feature>
<dbReference type="AlphaFoldDB" id="A0A1H0ZVK7"/>
<gene>
    <name evidence="2" type="ORF">SAMN04489764_0170</name>
</gene>
<reference evidence="2 3" key="1">
    <citation type="submission" date="2016-10" db="EMBL/GenBank/DDBJ databases">
        <authorList>
            <person name="de Groot N.N."/>
        </authorList>
    </citation>
    <scope>NUCLEOTIDE SEQUENCE [LARGE SCALE GENOMIC DNA]</scope>
    <source>
        <strain evidence="2 3">DSM 43794</strain>
    </source>
</reference>
<name>A0A1H0ZVK7_9ACTN</name>
<keyword evidence="3" id="KW-1185">Reference proteome</keyword>
<accession>A0A1H0ZVK7</accession>
<dbReference type="EMBL" id="FNKK01000002">
    <property type="protein sequence ID" value="SDQ31477.1"/>
    <property type="molecule type" value="Genomic_DNA"/>
</dbReference>
<organism evidence="2 3">
    <name type="scientific">Thermostaphylospora chromogena</name>
    <dbReference type="NCBI Taxonomy" id="35622"/>
    <lineage>
        <taxon>Bacteria</taxon>
        <taxon>Bacillati</taxon>
        <taxon>Actinomycetota</taxon>
        <taxon>Actinomycetes</taxon>
        <taxon>Streptosporangiales</taxon>
        <taxon>Thermomonosporaceae</taxon>
        <taxon>Thermostaphylospora</taxon>
    </lineage>
</organism>
<protein>
    <recommendedName>
        <fullName evidence="4">DUF5302 domain-containing protein</fullName>
    </recommendedName>
</protein>
<evidence type="ECO:0000313" key="2">
    <source>
        <dbReference type="EMBL" id="SDQ31477.1"/>
    </source>
</evidence>
<dbReference type="InterPro" id="IPR035172">
    <property type="entry name" value="DUF5302"/>
</dbReference>
<feature type="compositionally biased region" description="Acidic residues" evidence="1">
    <location>
        <begin position="9"/>
        <end position="21"/>
    </location>
</feature>
<proteinExistence type="predicted"/>
<evidence type="ECO:0000313" key="3">
    <source>
        <dbReference type="Proteomes" id="UP000217103"/>
    </source>
</evidence>